<dbReference type="EMBL" id="UINC01018284">
    <property type="protein sequence ID" value="SVA76670.1"/>
    <property type="molecule type" value="Genomic_DNA"/>
</dbReference>
<accession>A0A381YI91</accession>
<name>A0A381YI91_9ZZZZ</name>
<protein>
    <recommendedName>
        <fullName evidence="2">4Fe4S-binding SPASM domain-containing protein</fullName>
    </recommendedName>
</protein>
<feature type="non-terminal residue" evidence="1">
    <location>
        <position position="1"/>
    </location>
</feature>
<reference evidence="1" key="1">
    <citation type="submission" date="2018-05" db="EMBL/GenBank/DDBJ databases">
        <authorList>
            <person name="Lanie J.A."/>
            <person name="Ng W.-L."/>
            <person name="Kazmierczak K.M."/>
            <person name="Andrzejewski T.M."/>
            <person name="Davidsen T.M."/>
            <person name="Wayne K.J."/>
            <person name="Tettelin H."/>
            <person name="Glass J.I."/>
            <person name="Rusch D."/>
            <person name="Podicherti R."/>
            <person name="Tsui H.-C.T."/>
            <person name="Winkler M.E."/>
        </authorList>
    </citation>
    <scope>NUCLEOTIDE SEQUENCE</scope>
</reference>
<evidence type="ECO:0008006" key="2">
    <source>
        <dbReference type="Google" id="ProtNLM"/>
    </source>
</evidence>
<organism evidence="1">
    <name type="scientific">marine metagenome</name>
    <dbReference type="NCBI Taxonomy" id="408172"/>
    <lineage>
        <taxon>unclassified sequences</taxon>
        <taxon>metagenomes</taxon>
        <taxon>ecological metagenomes</taxon>
    </lineage>
</organism>
<sequence>QWNFIVFKHNEHQVDKAKKVAKSIGMDFRVKVTQKFRGHKNFSVMEDGKKLYDLFPPDNSKYRHPNIGNKLQVPDDEETYFSKTGPYGTLGCTDYSKLDNIKINCIVKKQQEVFLAYTGHLLPCCYIGTPYYDSPGNGQFKEDIGLIKFDLNKLSVKKAMNNLKLVEETWNQKTIREGKLLTCVKVCGENTQNRTGYVE</sequence>
<dbReference type="AlphaFoldDB" id="A0A381YI91"/>
<evidence type="ECO:0000313" key="1">
    <source>
        <dbReference type="EMBL" id="SVA76670.1"/>
    </source>
</evidence>
<proteinExistence type="predicted"/>
<gene>
    <name evidence="1" type="ORF">METZ01_LOCUS129524</name>
</gene>